<name>A0ABR7DYS2_9BACT</name>
<proteinExistence type="predicted"/>
<keyword evidence="3" id="KW-1185">Reference proteome</keyword>
<reference evidence="2 3" key="1">
    <citation type="submission" date="2020-08" db="EMBL/GenBank/DDBJ databases">
        <title>Genome public.</title>
        <authorList>
            <person name="Liu C."/>
            <person name="Sun Q."/>
        </authorList>
    </citation>
    <scope>NUCLEOTIDE SEQUENCE [LARGE SCALE GENOMIC DNA]</scope>
    <source>
        <strain evidence="2 3">BX2</strain>
    </source>
</reference>
<dbReference type="RefSeq" id="WP_186958842.1">
    <property type="nucleotide sequence ID" value="NZ_JACOOI010000005.1"/>
</dbReference>
<protein>
    <submittedName>
        <fullName evidence="2">Uncharacterized protein</fullName>
    </submittedName>
</protein>
<accession>A0ABR7DYS2</accession>
<dbReference type="EMBL" id="JACOOI010000005">
    <property type="protein sequence ID" value="MBC5642663.1"/>
    <property type="molecule type" value="Genomic_DNA"/>
</dbReference>
<organism evidence="2 3">
    <name type="scientific">Parabacteroides segnis</name>
    <dbReference type="NCBI Taxonomy" id="2763058"/>
    <lineage>
        <taxon>Bacteria</taxon>
        <taxon>Pseudomonadati</taxon>
        <taxon>Bacteroidota</taxon>
        <taxon>Bacteroidia</taxon>
        <taxon>Bacteroidales</taxon>
        <taxon>Tannerellaceae</taxon>
        <taxon>Parabacteroides</taxon>
    </lineage>
</organism>
<comment type="caution">
    <text evidence="2">The sequence shown here is derived from an EMBL/GenBank/DDBJ whole genome shotgun (WGS) entry which is preliminary data.</text>
</comment>
<evidence type="ECO:0000313" key="2">
    <source>
        <dbReference type="EMBL" id="MBC5642663.1"/>
    </source>
</evidence>
<sequence length="584" mass="66015">MKVERQYKKSFSRTLQPEPGNGRLSFVDQRQGLKVNNNNLVQLMKQADLFPWQQIFINQHKESKGWNVERLNRLIEWAAKYKQITSVLGKMSYGEWNSIQEAYKDSSILGNKIYMPDKQLDPEQSPQGKKPTMEDLRAYNSYWSKKANPVSPNQNLISLITNQRKYETIISALSKNDRTFILDSHRTMGIELEFAQYAGPDLGAHTELAVSNDSILQNVPGEWVLETDDNQKLEIGVPPMYVIDTETGGINIDVISSIRGIVKTALETSRDKYKDGGTISDFVAEMPNQGLGKNWSKKAMALSSLAFKGRTTYTYSGREEVNPALGLHSGTEKNKYMYEQINLSMTAAEIAENIERQKIHEKVLSPRSYDWLSNLANQINIYLDSKMDNKHLSSAKNLLSKGLAGIGALPDISAHASDGVASSVKEIFGIWIKDNTPNLVVSAALDDRSACEQLSGFTNDVKKRKKPRRATRHTADISEMIIDALRKSRNQIFEGDVSEKEKLAIRNEVKATLLRIHALIPVDRWIRNESVHYGKETFDGIHAGLGVRKDTFVNIPSGEKRKLHLAEIRSDWTIDKFTQDHKTE</sequence>
<feature type="region of interest" description="Disordered" evidence="1">
    <location>
        <begin position="1"/>
        <end position="23"/>
    </location>
</feature>
<dbReference type="Proteomes" id="UP000644010">
    <property type="component" value="Unassembled WGS sequence"/>
</dbReference>
<gene>
    <name evidence="2" type="ORF">H8S77_07145</name>
</gene>
<evidence type="ECO:0000256" key="1">
    <source>
        <dbReference type="SAM" id="MobiDB-lite"/>
    </source>
</evidence>
<evidence type="ECO:0000313" key="3">
    <source>
        <dbReference type="Proteomes" id="UP000644010"/>
    </source>
</evidence>